<evidence type="ECO:0000313" key="4">
    <source>
        <dbReference type="Proteomes" id="UP000002012"/>
    </source>
</evidence>
<dbReference type="PaxDb" id="522772-Dacet_1183"/>
<dbReference type="Proteomes" id="UP000002012">
    <property type="component" value="Chromosome"/>
</dbReference>
<name>D4H7F6_DENA2</name>
<evidence type="ECO:0000256" key="1">
    <source>
        <dbReference type="ARBA" id="ARBA00008791"/>
    </source>
</evidence>
<dbReference type="InParanoid" id="D4H7F6"/>
<dbReference type="OrthoDB" id="9794782at2"/>
<dbReference type="HOGENOM" id="CLU_049301_11_2_0"/>
<evidence type="ECO:0000313" key="3">
    <source>
        <dbReference type="EMBL" id="ADD67955.1"/>
    </source>
</evidence>
<accession>D4H7F6</accession>
<dbReference type="AlphaFoldDB" id="D4H7F6"/>
<dbReference type="SUPFAM" id="SSF52402">
    <property type="entry name" value="Adenine nucleotide alpha hydrolases-like"/>
    <property type="match status" value="1"/>
</dbReference>
<reference evidence="3 4" key="1">
    <citation type="journal article" date="2010" name="Stand. Genomic Sci.">
        <title>Complete genome sequence of Denitrovibrio acetiphilus type strain (N2460).</title>
        <authorList>
            <person name="Kiss H."/>
            <person name="Lang E."/>
            <person name="Lapidus A."/>
            <person name="Copeland A."/>
            <person name="Nolan M."/>
            <person name="Glavina Del Rio T."/>
            <person name="Chen F."/>
            <person name="Lucas S."/>
            <person name="Tice H."/>
            <person name="Cheng J.F."/>
            <person name="Han C."/>
            <person name="Goodwin L."/>
            <person name="Pitluck S."/>
            <person name="Liolios K."/>
            <person name="Pati A."/>
            <person name="Ivanova N."/>
            <person name="Mavromatis K."/>
            <person name="Chen A."/>
            <person name="Palaniappan K."/>
            <person name="Land M."/>
            <person name="Hauser L."/>
            <person name="Chang Y.J."/>
            <person name="Jeffries C.D."/>
            <person name="Detter J.C."/>
            <person name="Brettin T."/>
            <person name="Spring S."/>
            <person name="Rohde M."/>
            <person name="Goker M."/>
            <person name="Woyke T."/>
            <person name="Bristow J."/>
            <person name="Eisen J.A."/>
            <person name="Markowitz V."/>
            <person name="Hugenholtz P."/>
            <person name="Kyrpides N.C."/>
            <person name="Klenk H.P."/>
        </authorList>
    </citation>
    <scope>NUCLEOTIDE SEQUENCE [LARGE SCALE GENOMIC DNA]</scope>
    <source>
        <strain evidence="4">DSM 12809 / NBRC 114555 / N2460</strain>
    </source>
</reference>
<dbReference type="PRINTS" id="PR01438">
    <property type="entry name" value="UNVRSLSTRESS"/>
</dbReference>
<dbReference type="CDD" id="cd00293">
    <property type="entry name" value="USP-like"/>
    <property type="match status" value="1"/>
</dbReference>
<dbReference type="PANTHER" id="PTHR46268:SF22">
    <property type="entry name" value="SENSOR PROTEIN KDPD-RELATED"/>
    <property type="match status" value="1"/>
</dbReference>
<sequence length="151" mass="17067">MFKPKEILVPTDFSEYSEAALAQAVELAQQFGSKIHLVHVSAQDAEHMPMFFLDDEKVGEVKKHLAEYNKQLMDAKIEKFIKGKNVNYETHFETGSPYDKILKLADILKVDLIVISSKGKNALEGFFTGSTTEKVVRKANCCVFLVRKVLQ</sequence>
<dbReference type="eggNOG" id="COG0589">
    <property type="taxonomic scope" value="Bacteria"/>
</dbReference>
<evidence type="ECO:0000259" key="2">
    <source>
        <dbReference type="Pfam" id="PF00582"/>
    </source>
</evidence>
<gene>
    <name evidence="3" type="ordered locus">Dacet_1183</name>
</gene>
<dbReference type="KEGG" id="dap:Dacet_1183"/>
<dbReference type="Pfam" id="PF00582">
    <property type="entry name" value="Usp"/>
    <property type="match status" value="1"/>
</dbReference>
<dbReference type="InterPro" id="IPR006016">
    <property type="entry name" value="UspA"/>
</dbReference>
<keyword evidence="4" id="KW-1185">Reference proteome</keyword>
<dbReference type="Gene3D" id="3.40.50.620">
    <property type="entry name" value="HUPs"/>
    <property type="match status" value="1"/>
</dbReference>
<dbReference type="FunCoup" id="D4H7F6">
    <property type="interactions" value="287"/>
</dbReference>
<dbReference type="InterPro" id="IPR014729">
    <property type="entry name" value="Rossmann-like_a/b/a_fold"/>
</dbReference>
<dbReference type="EMBL" id="CP001968">
    <property type="protein sequence ID" value="ADD67955.1"/>
    <property type="molecule type" value="Genomic_DNA"/>
</dbReference>
<dbReference type="InterPro" id="IPR006015">
    <property type="entry name" value="Universal_stress_UspA"/>
</dbReference>
<dbReference type="STRING" id="522772.Dacet_1183"/>
<protein>
    <submittedName>
        <fullName evidence="3">UspA domain protein</fullName>
    </submittedName>
</protein>
<dbReference type="PANTHER" id="PTHR46268">
    <property type="entry name" value="STRESS RESPONSE PROTEIN NHAX"/>
    <property type="match status" value="1"/>
</dbReference>
<feature type="domain" description="UspA" evidence="2">
    <location>
        <begin position="5"/>
        <end position="147"/>
    </location>
</feature>
<organism evidence="3 4">
    <name type="scientific">Denitrovibrio acetiphilus (strain DSM 12809 / NBRC 114555 / N2460)</name>
    <dbReference type="NCBI Taxonomy" id="522772"/>
    <lineage>
        <taxon>Bacteria</taxon>
        <taxon>Pseudomonadati</taxon>
        <taxon>Deferribacterota</taxon>
        <taxon>Deferribacteres</taxon>
        <taxon>Deferribacterales</taxon>
        <taxon>Geovibrionaceae</taxon>
        <taxon>Denitrovibrio</taxon>
    </lineage>
</organism>
<dbReference type="RefSeq" id="WP_013010477.1">
    <property type="nucleotide sequence ID" value="NC_013943.1"/>
</dbReference>
<comment type="similarity">
    <text evidence="1">Belongs to the universal stress protein A family.</text>
</comment>
<proteinExistence type="inferred from homology"/>